<dbReference type="AlphaFoldDB" id="A0AAP0KAK3"/>
<keyword evidence="2" id="KW-1185">Reference proteome</keyword>
<dbReference type="EMBL" id="JBBNAG010000003">
    <property type="protein sequence ID" value="KAK9149061.1"/>
    <property type="molecule type" value="Genomic_DNA"/>
</dbReference>
<accession>A0AAP0KAK3</accession>
<dbReference type="Proteomes" id="UP001419268">
    <property type="component" value="Unassembled WGS sequence"/>
</dbReference>
<evidence type="ECO:0000313" key="2">
    <source>
        <dbReference type="Proteomes" id="UP001419268"/>
    </source>
</evidence>
<gene>
    <name evidence="1" type="ORF">Scep_007818</name>
</gene>
<evidence type="ECO:0000313" key="1">
    <source>
        <dbReference type="EMBL" id="KAK9149061.1"/>
    </source>
</evidence>
<name>A0AAP0KAK3_9MAGN</name>
<organism evidence="1 2">
    <name type="scientific">Stephania cephalantha</name>
    <dbReference type="NCBI Taxonomy" id="152367"/>
    <lineage>
        <taxon>Eukaryota</taxon>
        <taxon>Viridiplantae</taxon>
        <taxon>Streptophyta</taxon>
        <taxon>Embryophyta</taxon>
        <taxon>Tracheophyta</taxon>
        <taxon>Spermatophyta</taxon>
        <taxon>Magnoliopsida</taxon>
        <taxon>Ranunculales</taxon>
        <taxon>Menispermaceae</taxon>
        <taxon>Menispermoideae</taxon>
        <taxon>Cissampelideae</taxon>
        <taxon>Stephania</taxon>
    </lineage>
</organism>
<sequence>MALLVLSHYVNPNALIWKLTNTYPLMKQLHPENVARHTEHWTLMVSLVGSHCSRRSPNLISSPSRAVTALLVGDRKVNLGDLVLFEDIWKWGFGFGGFWWWCSDIELLSAGACVFCLRSRGSPRRQLPCPSPSSALSVVVVCFVPHLYPSPSPTLCLTVVCFVPRRRLALSIAVISLCPSPSLLAISSPLSSLSSRYVPPPRLAISLIVVCSCLSS</sequence>
<comment type="caution">
    <text evidence="1">The sequence shown here is derived from an EMBL/GenBank/DDBJ whole genome shotgun (WGS) entry which is preliminary data.</text>
</comment>
<proteinExistence type="predicted"/>
<protein>
    <submittedName>
        <fullName evidence="1">Uncharacterized protein</fullName>
    </submittedName>
</protein>
<reference evidence="1 2" key="1">
    <citation type="submission" date="2024-01" db="EMBL/GenBank/DDBJ databases">
        <title>Genome assemblies of Stephania.</title>
        <authorList>
            <person name="Yang L."/>
        </authorList>
    </citation>
    <scope>NUCLEOTIDE SEQUENCE [LARGE SCALE GENOMIC DNA]</scope>
    <source>
        <strain evidence="1">JXDWG</strain>
        <tissue evidence="1">Leaf</tissue>
    </source>
</reference>